<dbReference type="Gene3D" id="3.90.1720.10">
    <property type="entry name" value="endopeptidase domain like (from Nostoc punctiforme)"/>
    <property type="match status" value="1"/>
</dbReference>
<evidence type="ECO:0000313" key="8">
    <source>
        <dbReference type="Proteomes" id="UP001221328"/>
    </source>
</evidence>
<dbReference type="EMBL" id="JAQOSK010000035">
    <property type="protein sequence ID" value="MDC2961408.1"/>
    <property type="molecule type" value="Genomic_DNA"/>
</dbReference>
<keyword evidence="2" id="KW-0645">Protease</keyword>
<feature type="compositionally biased region" description="Low complexity" evidence="5">
    <location>
        <begin position="150"/>
        <end position="160"/>
    </location>
</feature>
<proteinExistence type="inferred from homology"/>
<dbReference type="InterPro" id="IPR038765">
    <property type="entry name" value="Papain-like_cys_pep_sf"/>
</dbReference>
<dbReference type="RefSeq" id="WP_272179226.1">
    <property type="nucleotide sequence ID" value="NZ_JAQOSK010000035.1"/>
</dbReference>
<keyword evidence="3" id="KW-0378">Hydrolase</keyword>
<gene>
    <name evidence="7" type="ORF">PO587_43995</name>
</gene>
<feature type="region of interest" description="Disordered" evidence="5">
    <location>
        <begin position="181"/>
        <end position="317"/>
    </location>
</feature>
<dbReference type="PANTHER" id="PTHR47359">
    <property type="entry name" value="PEPTIDOGLYCAN DL-ENDOPEPTIDASE CWLO"/>
    <property type="match status" value="1"/>
</dbReference>
<evidence type="ECO:0000256" key="4">
    <source>
        <dbReference type="ARBA" id="ARBA00022807"/>
    </source>
</evidence>
<accession>A0ABT5G939</accession>
<feature type="domain" description="NlpC/P60" evidence="6">
    <location>
        <begin position="521"/>
        <end position="639"/>
    </location>
</feature>
<keyword evidence="4" id="KW-0788">Thiol protease</keyword>
<feature type="region of interest" description="Disordered" evidence="5">
    <location>
        <begin position="34"/>
        <end position="166"/>
    </location>
</feature>
<evidence type="ECO:0000256" key="3">
    <source>
        <dbReference type="ARBA" id="ARBA00022801"/>
    </source>
</evidence>
<evidence type="ECO:0000256" key="2">
    <source>
        <dbReference type="ARBA" id="ARBA00022670"/>
    </source>
</evidence>
<feature type="compositionally biased region" description="Polar residues" evidence="5">
    <location>
        <begin position="386"/>
        <end position="399"/>
    </location>
</feature>
<dbReference type="SUPFAM" id="SSF54001">
    <property type="entry name" value="Cysteine proteinases"/>
    <property type="match status" value="1"/>
</dbReference>
<feature type="compositionally biased region" description="Low complexity" evidence="5">
    <location>
        <begin position="299"/>
        <end position="315"/>
    </location>
</feature>
<evidence type="ECO:0000256" key="1">
    <source>
        <dbReference type="ARBA" id="ARBA00007074"/>
    </source>
</evidence>
<protein>
    <submittedName>
        <fullName evidence="7">NlpC/P60 family protein</fullName>
    </submittedName>
</protein>
<evidence type="ECO:0000313" key="7">
    <source>
        <dbReference type="EMBL" id="MDC2961408.1"/>
    </source>
</evidence>
<organism evidence="7 8">
    <name type="scientific">Streptomyces gilvifuscus</name>
    <dbReference type="NCBI Taxonomy" id="1550617"/>
    <lineage>
        <taxon>Bacteria</taxon>
        <taxon>Bacillati</taxon>
        <taxon>Actinomycetota</taxon>
        <taxon>Actinomycetes</taxon>
        <taxon>Kitasatosporales</taxon>
        <taxon>Streptomycetaceae</taxon>
        <taxon>Streptomyces</taxon>
    </lineage>
</organism>
<evidence type="ECO:0000256" key="5">
    <source>
        <dbReference type="SAM" id="MobiDB-lite"/>
    </source>
</evidence>
<dbReference type="PROSITE" id="PS51935">
    <property type="entry name" value="NLPC_P60"/>
    <property type="match status" value="1"/>
</dbReference>
<comment type="caution">
    <text evidence="7">The sequence shown here is derived from an EMBL/GenBank/DDBJ whole genome shotgun (WGS) entry which is preliminary data.</text>
</comment>
<reference evidence="7 8" key="1">
    <citation type="journal article" date="2015" name="Int. J. Syst. Evol. Microbiol.">
        <title>Streptomyces gilvifuscus sp. nov., an actinomycete that produces antibacterial compounds isolated from soil.</title>
        <authorList>
            <person name="Nguyen T.M."/>
            <person name="Kim J."/>
        </authorList>
    </citation>
    <scope>NUCLEOTIDE SEQUENCE [LARGE SCALE GENOMIC DNA]</scope>
    <source>
        <strain evidence="7 8">T113</strain>
    </source>
</reference>
<dbReference type="Pfam" id="PF00877">
    <property type="entry name" value="NLPC_P60"/>
    <property type="match status" value="1"/>
</dbReference>
<feature type="compositionally biased region" description="Basic and acidic residues" evidence="5">
    <location>
        <begin position="137"/>
        <end position="149"/>
    </location>
</feature>
<dbReference type="InterPro" id="IPR051794">
    <property type="entry name" value="PG_Endopeptidase_C40"/>
</dbReference>
<name>A0ABT5G939_9ACTN</name>
<feature type="compositionally biased region" description="Low complexity" evidence="5">
    <location>
        <begin position="187"/>
        <end position="198"/>
    </location>
</feature>
<keyword evidence="8" id="KW-1185">Reference proteome</keyword>
<comment type="similarity">
    <text evidence="1">Belongs to the peptidase C40 family.</text>
</comment>
<sequence>MAPERSSRAGGFGLPGTRNSALATAALTSVALFSQTADASPQPGDQAPSREDVRQRVSSLYDRAEDDTGQFNLTRVQKARGTGERGGQPRGGSDPDLDNVSRQWFDMARASIGPTVPAILPSDRPPARRPAATRPARPVEARAARELEAPARAVPELPAAGPRRPMAELPAGRTAALPAVPQPRQEAAAAIPAAPAPAESRQTSLRRSKQENQRKVAAASDLLYRHVARQTSAPRPAVAPQPDRSTWQAAPAPQSAAPAAIEATPAQPSWAAQVQQAASARTMNDSAPAQADWTPRPQQPAAAGTSTAAAPTQPGWDTGAQQLVAQTMTPSAPSQPGWDTGAQQLVAQTMTPAAPAQPGWDTGAQQLVAQTMAPSAPARPSWAIPAQQTATNRASTTAAPAQPGWDTGAQQLVAQTMAPAAPAQPGWDTGAQQLVAQTMAPAAPAQPGWDTDAQQIIAAAVPQADWRDPVAQEQARLAADVARRLREPSVLDTGVPVVEERPAQQPTVLETGVPAVETPTGTKADRAVEFARAQIGRPCLWGAVGPESYDNAGLTQAAWKAAGVALPRSTSEQSSAGTVIPLAESRPGDLIFFHDNFSHVGLYTGNGLMIHAPGPGSVIREESIHNAGEAAIRIAVRPA</sequence>
<dbReference type="InterPro" id="IPR000064">
    <property type="entry name" value="NLP_P60_dom"/>
</dbReference>
<feature type="region of interest" description="Disordered" evidence="5">
    <location>
        <begin position="371"/>
        <end position="402"/>
    </location>
</feature>
<evidence type="ECO:0000259" key="6">
    <source>
        <dbReference type="PROSITE" id="PS51935"/>
    </source>
</evidence>
<dbReference type="PANTHER" id="PTHR47359:SF3">
    <property type="entry name" value="NLP_P60 DOMAIN-CONTAINING PROTEIN-RELATED"/>
    <property type="match status" value="1"/>
</dbReference>
<dbReference type="Proteomes" id="UP001221328">
    <property type="component" value="Unassembled WGS sequence"/>
</dbReference>
<feature type="compositionally biased region" description="Low complexity" evidence="5">
    <location>
        <begin position="248"/>
        <end position="280"/>
    </location>
</feature>